<evidence type="ECO:0000313" key="2">
    <source>
        <dbReference type="Proteomes" id="UP001150603"/>
    </source>
</evidence>
<accession>A0ACC1J8Q8</accession>
<dbReference type="Proteomes" id="UP001150603">
    <property type="component" value="Unassembled WGS sequence"/>
</dbReference>
<proteinExistence type="predicted"/>
<protein>
    <submittedName>
        <fullName evidence="1">Vacuolar protein sorting/targeting protein PEP1</fullName>
    </submittedName>
</protein>
<feature type="non-terminal residue" evidence="1">
    <location>
        <position position="749"/>
    </location>
</feature>
<comment type="caution">
    <text evidence="1">The sequence shown here is derived from an EMBL/GenBank/DDBJ whole genome shotgun (WGS) entry which is preliminary data.</text>
</comment>
<organism evidence="1 2">
    <name type="scientific">Linderina macrospora</name>
    <dbReference type="NCBI Taxonomy" id="4868"/>
    <lineage>
        <taxon>Eukaryota</taxon>
        <taxon>Fungi</taxon>
        <taxon>Fungi incertae sedis</taxon>
        <taxon>Zoopagomycota</taxon>
        <taxon>Kickxellomycotina</taxon>
        <taxon>Kickxellomycetes</taxon>
        <taxon>Kickxellales</taxon>
        <taxon>Kickxellaceae</taxon>
        <taxon>Linderina</taxon>
    </lineage>
</organism>
<keyword evidence="2" id="KW-1185">Reference proteome</keyword>
<dbReference type="EMBL" id="JANBPW010002155">
    <property type="protein sequence ID" value="KAJ1941794.1"/>
    <property type="molecule type" value="Genomic_DNA"/>
</dbReference>
<reference evidence="1" key="1">
    <citation type="submission" date="2022-07" db="EMBL/GenBank/DDBJ databases">
        <title>Phylogenomic reconstructions and comparative analyses of Kickxellomycotina fungi.</title>
        <authorList>
            <person name="Reynolds N.K."/>
            <person name="Stajich J.E."/>
            <person name="Barry K."/>
            <person name="Grigoriev I.V."/>
            <person name="Crous P."/>
            <person name="Smith M.E."/>
        </authorList>
    </citation>
    <scope>NUCLEOTIDE SEQUENCE</scope>
    <source>
        <strain evidence="1">NRRL 5244</strain>
    </source>
</reference>
<sequence length="749" mass="82944">MVHRDAHHTQIADSGAVLVLVNNEETTDVLNYSLDGGDSWEHAPLNHKVRVHALTVDDDGLTPVVLVSGIVREGSHKNEQIILAVNFSKSWKRQCSIDPRDPKANKDIEQFVMRAHEDNDCVMGHKSDHFRRKADAQCHMGLNQVIVPIQEDCTCSEQDFECDYNYALNDKGKCELVGDLVVPKGECLKEGAHFMASSGYRLIPGDSCTRNKGKELDKPIDKLCPRVQAPNGSGGDHRHGDGGESKGDTSHYGPVSHHISVIDGEIRMTPFPNSTVYMILSSSHELYRSEDEGGKWTKLDLAAATKMGSKVGKPVYMVRHTYDEKRAFVYTDTDHLVYTPDRGNSWTVVEHLPSAVNALHVRPIIDFNPENPDWLLFVGGTACPGCHTEIWMSKDNGKKWNRITTHATKCLFARSKQFSNLPAEAVVCANYRHTSGSQNEQDRKGKKNHPDNYLEIRVFDKPFEGSSYRPIAFANPQESDVLDFYIYSRFLVIAVLEHMPDEQGHTTTHLKLYVSEDGNSVHEARFPPGVNLTPEGFTLLPTHGGTIIVDVEGAPSTGDPDRSLGWGTLFASNSNGTHFHLVIEHTNRNHMGFVDFDRVEGTEGLLMANRVLNTEALGKPGVRKQVQTVASRDDGRTWRVLEAPLKDSHGKAIDCVDCTLNLYGHASIISAGPLYGTITAPGYMMGVGSVGAHLGRYNSAHTYLSRDAGVSWSDVRDSETQYEFGDHGGLLVLIDDDGPTDTLWFSYDA</sequence>
<name>A0ACC1J8Q8_9FUNG</name>
<gene>
    <name evidence="1" type="primary">VPS10_2</name>
    <name evidence="1" type="ORF">FBU59_003395</name>
</gene>
<evidence type="ECO:0000313" key="1">
    <source>
        <dbReference type="EMBL" id="KAJ1941794.1"/>
    </source>
</evidence>